<dbReference type="AlphaFoldDB" id="A0A026W4X9"/>
<reference evidence="1 2" key="1">
    <citation type="journal article" date="2014" name="Curr. Biol.">
        <title>The genome of the clonal raider ant Cerapachys biroi.</title>
        <authorList>
            <person name="Oxley P.R."/>
            <person name="Ji L."/>
            <person name="Fetter-Pruneda I."/>
            <person name="McKenzie S.K."/>
            <person name="Li C."/>
            <person name="Hu H."/>
            <person name="Zhang G."/>
            <person name="Kronauer D.J."/>
        </authorList>
    </citation>
    <scope>NUCLEOTIDE SEQUENCE [LARGE SCALE GENOMIC DNA]</scope>
</reference>
<dbReference type="InterPro" id="IPR001370">
    <property type="entry name" value="BIR_rpt"/>
</dbReference>
<proteinExistence type="predicted"/>
<dbReference type="SMART" id="SM00238">
    <property type="entry name" value="BIR"/>
    <property type="match status" value="1"/>
</dbReference>
<dbReference type="SUPFAM" id="SSF57924">
    <property type="entry name" value="Inhibitor of apoptosis (IAP) repeat"/>
    <property type="match status" value="1"/>
</dbReference>
<dbReference type="CDD" id="cd00022">
    <property type="entry name" value="BIR"/>
    <property type="match status" value="1"/>
</dbReference>
<dbReference type="Pfam" id="PF13920">
    <property type="entry name" value="zf-C3HC4_3"/>
    <property type="match status" value="1"/>
</dbReference>
<dbReference type="GO" id="GO:0005634">
    <property type="term" value="C:nucleus"/>
    <property type="evidence" value="ECO:0007669"/>
    <property type="project" value="TreeGrafter"/>
</dbReference>
<evidence type="ECO:0000313" key="1">
    <source>
        <dbReference type="EMBL" id="EZA50661.1"/>
    </source>
</evidence>
<keyword evidence="2" id="KW-1185">Reference proteome</keyword>
<sequence>MVYPEYSSYDTRLDSFKSCSNEHRQFLEQLADAGFFYTGNANETRCFYCSLQVRDWYANNDPWKMHASQMSTCPYLLLIKDLCYTERDEKLWQRSLRSQELPIRRPWEETRNEHIPVLSRTHRNQSSQRDIENMSNNVADLSSRDENSKKGAAYASVTRSFRSDEQSLQCRFCITGVRDYVFMNCRHIVACEKCAYEVTICQICGQKISSRLKVRYS</sequence>
<dbReference type="PROSITE" id="PS50143">
    <property type="entry name" value="BIR_REPEAT_2"/>
    <property type="match status" value="1"/>
</dbReference>
<dbReference type="PANTHER" id="PTHR10044:SF139">
    <property type="entry name" value="DEATH-ASSOCIATED INHIBITOR OF APOPTOSIS 2"/>
    <property type="match status" value="1"/>
</dbReference>
<dbReference type="Pfam" id="PF00653">
    <property type="entry name" value="BIR"/>
    <property type="match status" value="1"/>
</dbReference>
<dbReference type="OrthoDB" id="5855668at2759"/>
<evidence type="ECO:0000313" key="2">
    <source>
        <dbReference type="Proteomes" id="UP000053097"/>
    </source>
</evidence>
<dbReference type="GO" id="GO:0005737">
    <property type="term" value="C:cytoplasm"/>
    <property type="evidence" value="ECO:0007669"/>
    <property type="project" value="TreeGrafter"/>
</dbReference>
<dbReference type="Gene3D" id="3.30.40.10">
    <property type="entry name" value="Zinc/RING finger domain, C3HC4 (zinc finger)"/>
    <property type="match status" value="1"/>
</dbReference>
<dbReference type="OMA" id="VACANCA"/>
<dbReference type="STRING" id="2015173.A0A026W4X9"/>
<dbReference type="Proteomes" id="UP000053097">
    <property type="component" value="Unassembled WGS sequence"/>
</dbReference>
<dbReference type="Gene3D" id="1.10.1170.10">
    <property type="entry name" value="Inhibitor Of Apoptosis Protein (2mihbC-IAP-1), Chain A"/>
    <property type="match status" value="1"/>
</dbReference>
<accession>A0A026W4X9</accession>
<dbReference type="InterPro" id="IPR050784">
    <property type="entry name" value="IAP"/>
</dbReference>
<protein>
    <submittedName>
        <fullName evidence="1">Apoptosis 1 inhibitor</fullName>
    </submittedName>
</protein>
<dbReference type="InterPro" id="IPR013083">
    <property type="entry name" value="Znf_RING/FYVE/PHD"/>
</dbReference>
<name>A0A026W4X9_OOCBI</name>
<dbReference type="PANTHER" id="PTHR10044">
    <property type="entry name" value="INHIBITOR OF APOPTOSIS"/>
    <property type="match status" value="1"/>
</dbReference>
<dbReference type="EMBL" id="KK107453">
    <property type="protein sequence ID" value="EZA50661.1"/>
    <property type="molecule type" value="Genomic_DNA"/>
</dbReference>
<gene>
    <name evidence="1" type="ORF">X777_11012</name>
</gene>
<organism evidence="1 2">
    <name type="scientific">Ooceraea biroi</name>
    <name type="common">Clonal raider ant</name>
    <name type="synonym">Cerapachys biroi</name>
    <dbReference type="NCBI Taxonomy" id="2015173"/>
    <lineage>
        <taxon>Eukaryota</taxon>
        <taxon>Metazoa</taxon>
        <taxon>Ecdysozoa</taxon>
        <taxon>Arthropoda</taxon>
        <taxon>Hexapoda</taxon>
        <taxon>Insecta</taxon>
        <taxon>Pterygota</taxon>
        <taxon>Neoptera</taxon>
        <taxon>Endopterygota</taxon>
        <taxon>Hymenoptera</taxon>
        <taxon>Apocrita</taxon>
        <taxon>Aculeata</taxon>
        <taxon>Formicoidea</taxon>
        <taxon>Formicidae</taxon>
        <taxon>Dorylinae</taxon>
        <taxon>Ooceraea</taxon>
    </lineage>
</organism>